<dbReference type="AlphaFoldDB" id="A0A3N1D0M0"/>
<comment type="caution">
    <text evidence="2">The sequence shown here is derived from an EMBL/GenBank/DDBJ whole genome shotgun (WGS) entry which is preliminary data.</text>
</comment>
<evidence type="ECO:0000313" key="2">
    <source>
        <dbReference type="EMBL" id="ROO87083.1"/>
    </source>
</evidence>
<dbReference type="EMBL" id="RJKE01000001">
    <property type="protein sequence ID" value="ROO87083.1"/>
    <property type="molecule type" value="Genomic_DNA"/>
</dbReference>
<gene>
    <name evidence="2" type="ORF">EDD29_4673</name>
</gene>
<feature type="region of interest" description="Disordered" evidence="1">
    <location>
        <begin position="33"/>
        <end position="52"/>
    </location>
</feature>
<protein>
    <submittedName>
        <fullName evidence="2">Uncharacterized protein</fullName>
    </submittedName>
</protein>
<name>A0A3N1D0M0_9ACTN</name>
<proteinExistence type="predicted"/>
<organism evidence="2 3">
    <name type="scientific">Actinocorallia herbida</name>
    <dbReference type="NCBI Taxonomy" id="58109"/>
    <lineage>
        <taxon>Bacteria</taxon>
        <taxon>Bacillati</taxon>
        <taxon>Actinomycetota</taxon>
        <taxon>Actinomycetes</taxon>
        <taxon>Streptosporangiales</taxon>
        <taxon>Thermomonosporaceae</taxon>
        <taxon>Actinocorallia</taxon>
    </lineage>
</organism>
<keyword evidence="3" id="KW-1185">Reference proteome</keyword>
<evidence type="ECO:0000313" key="3">
    <source>
        <dbReference type="Proteomes" id="UP000272400"/>
    </source>
</evidence>
<sequence>MAFRRKSGAEFSLEMHVQIGVQGMGSLTEEAELTATGDSQESGQVRRAASAISWSSSRPTPLAAWTAIPKAKVVT</sequence>
<evidence type="ECO:0000256" key="1">
    <source>
        <dbReference type="SAM" id="MobiDB-lite"/>
    </source>
</evidence>
<dbReference type="Proteomes" id="UP000272400">
    <property type="component" value="Unassembled WGS sequence"/>
</dbReference>
<reference evidence="2 3" key="1">
    <citation type="submission" date="2018-11" db="EMBL/GenBank/DDBJ databases">
        <title>Sequencing the genomes of 1000 actinobacteria strains.</title>
        <authorList>
            <person name="Klenk H.-P."/>
        </authorList>
    </citation>
    <scope>NUCLEOTIDE SEQUENCE [LARGE SCALE GENOMIC DNA]</scope>
    <source>
        <strain evidence="2 3">DSM 44254</strain>
    </source>
</reference>
<accession>A0A3N1D0M0</accession>